<keyword evidence="3" id="KW-1185">Reference proteome</keyword>
<accession>A0A0M9A1S3</accession>
<dbReference type="InterPro" id="IPR000048">
    <property type="entry name" value="IQ_motif_EF-hand-BS"/>
</dbReference>
<feature type="compositionally biased region" description="Basic and acidic residues" evidence="1">
    <location>
        <begin position="74"/>
        <end position="93"/>
    </location>
</feature>
<dbReference type="SMART" id="SM00015">
    <property type="entry name" value="IQ"/>
    <property type="match status" value="1"/>
</dbReference>
<feature type="compositionally biased region" description="Low complexity" evidence="1">
    <location>
        <begin position="94"/>
        <end position="106"/>
    </location>
</feature>
<dbReference type="AlphaFoldDB" id="A0A0M9A1S3"/>
<dbReference type="EMBL" id="KQ435794">
    <property type="protein sequence ID" value="KOX74049.1"/>
    <property type="molecule type" value="Genomic_DNA"/>
</dbReference>
<proteinExistence type="predicted"/>
<evidence type="ECO:0000256" key="1">
    <source>
        <dbReference type="SAM" id="MobiDB-lite"/>
    </source>
</evidence>
<gene>
    <name evidence="2" type="ORF">WN51_14129</name>
</gene>
<evidence type="ECO:0000313" key="2">
    <source>
        <dbReference type="EMBL" id="KOX74049.1"/>
    </source>
</evidence>
<feature type="compositionally biased region" description="Basic and acidic residues" evidence="1">
    <location>
        <begin position="107"/>
        <end position="124"/>
    </location>
</feature>
<protein>
    <submittedName>
        <fullName evidence="2">Uncharacterized protein</fullName>
    </submittedName>
</protein>
<evidence type="ECO:0000313" key="3">
    <source>
        <dbReference type="Proteomes" id="UP000053105"/>
    </source>
</evidence>
<dbReference type="Gene3D" id="1.20.5.190">
    <property type="match status" value="1"/>
</dbReference>
<organism evidence="2 3">
    <name type="scientific">Melipona quadrifasciata</name>
    <dbReference type="NCBI Taxonomy" id="166423"/>
    <lineage>
        <taxon>Eukaryota</taxon>
        <taxon>Metazoa</taxon>
        <taxon>Ecdysozoa</taxon>
        <taxon>Arthropoda</taxon>
        <taxon>Hexapoda</taxon>
        <taxon>Insecta</taxon>
        <taxon>Pterygota</taxon>
        <taxon>Neoptera</taxon>
        <taxon>Endopterygota</taxon>
        <taxon>Hymenoptera</taxon>
        <taxon>Apocrita</taxon>
        <taxon>Aculeata</taxon>
        <taxon>Apoidea</taxon>
        <taxon>Anthophila</taxon>
        <taxon>Apidae</taxon>
        <taxon>Melipona</taxon>
    </lineage>
</organism>
<reference evidence="2 3" key="1">
    <citation type="submission" date="2015-07" db="EMBL/GenBank/DDBJ databases">
        <title>The genome of Melipona quadrifasciata.</title>
        <authorList>
            <person name="Pan H."/>
            <person name="Kapheim K."/>
        </authorList>
    </citation>
    <scope>NUCLEOTIDE SEQUENCE [LARGE SCALE GENOMIC DNA]</scope>
    <source>
        <strain evidence="2">0111107301</strain>
        <tissue evidence="2">Whole body</tissue>
    </source>
</reference>
<dbReference type="CDD" id="cd23767">
    <property type="entry name" value="IQCD"/>
    <property type="match status" value="1"/>
</dbReference>
<dbReference type="Pfam" id="PF00612">
    <property type="entry name" value="IQ"/>
    <property type="match status" value="1"/>
</dbReference>
<dbReference type="STRING" id="166423.A0A0M9A1S3"/>
<dbReference type="PROSITE" id="PS50096">
    <property type="entry name" value="IQ"/>
    <property type="match status" value="1"/>
</dbReference>
<feature type="region of interest" description="Disordered" evidence="1">
    <location>
        <begin position="74"/>
        <end position="124"/>
    </location>
</feature>
<dbReference type="Proteomes" id="UP000053105">
    <property type="component" value="Unassembled WGS sequence"/>
</dbReference>
<sequence>MQNKHSSDQRLPCNLASNLPKCISMRRHLKFETIIQKNIQSMEIKKYPIQPYLTLNIIPRISLHTLLSQTDIPKAESSPKEVESQEASQKKSQDAGSKSSSASGKQQEAKDEGKDAEKEREEAATRIQAAFRGHHARKSTLYFDIFISYASHDFAIPRASYQVTRDGTPTYNVFQATAIKQTWHSPFTLAENPEKKDKEDSNNISPRNHIMDIENLKVVDLSRQNDIGHNTNN</sequence>
<name>A0A0M9A1S3_9HYME</name>